<evidence type="ECO:0000313" key="4">
    <source>
        <dbReference type="EMBL" id="GGD56298.1"/>
    </source>
</evidence>
<dbReference type="SUPFAM" id="SSF49785">
    <property type="entry name" value="Galactose-binding domain-like"/>
    <property type="match status" value="5"/>
</dbReference>
<dbReference type="InterPro" id="IPR013783">
    <property type="entry name" value="Ig-like_fold"/>
</dbReference>
<sequence>MKQVMKKAKAIAVFFMAIAYLGCEDVTNLFPDVVSAFTYTIDSETGVVTFINISEEADTYLWTFGDGDSSTEINPVKAYTASGTYTVTLKATNVAGASDTSEDAVTINLPVVLEDVTLPITFDDPDVDYTPEAFGGTSFAIVDNPDVSGSNDKATKVGAITNSGAAFEGIFFDLGAAIDLTTEKSITMNFWADAPVDLLLKLEEGTAAAIETTVSHGGTGWETTTFDFTSADQYSRLTLFVDGPGTTAGTFYIDDVDQAETSTGGGGGPIAPTAGPAAPTQDPADVISIYSDTYTDVPNEGFNNYGSAAFEQVDLAGNAALKYTFAAGGGGNFQVIELGGANQIDAAAAGMTNFRFDIWFPNEVDASSAFLMKVVDIPGSGATEAQININDSSTPPIEQATWLSFDIPITELQANGLGGTSNIQQVVIDLVTSGEAYIDNIYFYKPAGGGGGGTAPTTSAPVPPARDPGDVISIFSDSYTNITGVNYDPNWGQSGHTLVDPAYDPGDGNFALAYPNFNYQGTDFAGNAQDASAMEFLHVDMWTANATDVKVTPINGSGAPTESLVSLTPITSGQWVSYDIPLTDFTASGMTLNQIIQMKFDGQGGTTPSDIYLDNIYFYRAAGGGGGTAPTTSAPVPPARDPGDVISIFSDSYTNITGVNYDPNWGQSGHTLVDPAYDPGDGNFALAYPNFNYQGTEFAGNAQDASAMEFLHVDMWTANATDVKVTPINGSGAPTESLQTLSPITSGQWVSYDIPLSDFTASGMTLNQIIQMKFDGQGGTTPSDIYLDNIYFYRAAGGGTAPTTSAPVPPARDPGDVISIFSDSYTNITGVDYDPNWGQSGHTLVNTMYDPGDGNFALAYPNFNYQGTDFAGNAQDASAMEFLHVDMWTPDATVVQVTPINGSGAPTESLQSLTPINTGQWNSYDIPLTDFTASGMTLNQIIQMKFDGQAGVTPSDIYLDNIYFYRAASGGGGGGNLAANGDFETGAEAPWLLFQNGGTAALDNTVNNTSGGTWSGRLATGGPSNPAFKQERIGAGTVAAGDTVQIQFDHIGAVVQPGAVFNVLLFGEGAGGASFTHVFNPAPTLSGSWTTFTGTFTIPGGTDVSEGISFLIEAVCGGDAGCSVTANIDNVSVTLNP</sequence>
<dbReference type="Gene3D" id="2.60.120.430">
    <property type="entry name" value="Galactose-binding lectin"/>
    <property type="match status" value="3"/>
</dbReference>
<accession>A0ABQ1R2W4</accession>
<dbReference type="SMART" id="SM00089">
    <property type="entry name" value="PKD"/>
    <property type="match status" value="1"/>
</dbReference>
<dbReference type="Pfam" id="PF18911">
    <property type="entry name" value="PKD_4"/>
    <property type="match status" value="1"/>
</dbReference>
<dbReference type="InterPro" id="IPR022409">
    <property type="entry name" value="PKD/Chitinase_dom"/>
</dbReference>
<dbReference type="Pfam" id="PF02018">
    <property type="entry name" value="CBM_4_9"/>
    <property type="match status" value="1"/>
</dbReference>
<dbReference type="InterPro" id="IPR035986">
    <property type="entry name" value="PKD_dom_sf"/>
</dbReference>
<dbReference type="InterPro" id="IPR000601">
    <property type="entry name" value="PKD_dom"/>
</dbReference>
<name>A0ABQ1R2W4_9FLAO</name>
<dbReference type="CDD" id="cd00146">
    <property type="entry name" value="PKD"/>
    <property type="match status" value="1"/>
</dbReference>
<keyword evidence="5" id="KW-1185">Reference proteome</keyword>
<dbReference type="SUPFAM" id="SSF49299">
    <property type="entry name" value="PKD domain"/>
    <property type="match status" value="1"/>
</dbReference>
<evidence type="ECO:0000256" key="1">
    <source>
        <dbReference type="ARBA" id="ARBA00022801"/>
    </source>
</evidence>
<feature type="domain" description="PKD" evidence="3">
    <location>
        <begin position="59"/>
        <end position="114"/>
    </location>
</feature>
<feature type="chain" id="PRO_5046971032" description="PKD domain-containing protein" evidence="2">
    <location>
        <begin position="20"/>
        <end position="1137"/>
    </location>
</feature>
<protein>
    <recommendedName>
        <fullName evidence="3">PKD domain-containing protein</fullName>
    </recommendedName>
</protein>
<dbReference type="Proteomes" id="UP000625780">
    <property type="component" value="Unassembled WGS sequence"/>
</dbReference>
<comment type="caution">
    <text evidence="4">The sequence shown here is derived from an EMBL/GenBank/DDBJ whole genome shotgun (WGS) entry which is preliminary data.</text>
</comment>
<dbReference type="RefSeq" id="WP_188370975.1">
    <property type="nucleotide sequence ID" value="NZ_BMFH01000002.1"/>
</dbReference>
<evidence type="ECO:0000313" key="5">
    <source>
        <dbReference type="Proteomes" id="UP000625780"/>
    </source>
</evidence>
<feature type="signal peptide" evidence="2">
    <location>
        <begin position="1"/>
        <end position="19"/>
    </location>
</feature>
<dbReference type="Gene3D" id="2.60.40.10">
    <property type="entry name" value="Immunoglobulins"/>
    <property type="match status" value="1"/>
</dbReference>
<proteinExistence type="predicted"/>
<dbReference type="PROSITE" id="PS50093">
    <property type="entry name" value="PKD"/>
    <property type="match status" value="1"/>
</dbReference>
<evidence type="ECO:0000259" key="3">
    <source>
        <dbReference type="PROSITE" id="PS50093"/>
    </source>
</evidence>
<organism evidence="4 5">
    <name type="scientific">Muriicola marianensis</name>
    <dbReference type="NCBI Taxonomy" id="1324801"/>
    <lineage>
        <taxon>Bacteria</taxon>
        <taxon>Pseudomonadati</taxon>
        <taxon>Bacteroidota</taxon>
        <taxon>Flavobacteriia</taxon>
        <taxon>Flavobacteriales</taxon>
        <taxon>Flavobacteriaceae</taxon>
        <taxon>Muriicola</taxon>
    </lineage>
</organism>
<gene>
    <name evidence="4" type="ORF">GCM10011361_23570</name>
</gene>
<evidence type="ECO:0000256" key="2">
    <source>
        <dbReference type="SAM" id="SignalP"/>
    </source>
</evidence>
<dbReference type="EMBL" id="BMFH01000002">
    <property type="protein sequence ID" value="GGD56298.1"/>
    <property type="molecule type" value="Genomic_DNA"/>
</dbReference>
<dbReference type="InterPro" id="IPR003305">
    <property type="entry name" value="CenC_carb-bd"/>
</dbReference>
<reference evidence="5" key="1">
    <citation type="journal article" date="2019" name="Int. J. Syst. Evol. Microbiol.">
        <title>The Global Catalogue of Microorganisms (GCM) 10K type strain sequencing project: providing services to taxonomists for standard genome sequencing and annotation.</title>
        <authorList>
            <consortium name="The Broad Institute Genomics Platform"/>
            <consortium name="The Broad Institute Genome Sequencing Center for Infectious Disease"/>
            <person name="Wu L."/>
            <person name="Ma J."/>
        </authorList>
    </citation>
    <scope>NUCLEOTIDE SEQUENCE [LARGE SCALE GENOMIC DNA]</scope>
    <source>
        <strain evidence="5">CGMCC 1.12606</strain>
    </source>
</reference>
<dbReference type="Gene3D" id="2.60.120.260">
    <property type="entry name" value="Galactose-binding domain-like"/>
    <property type="match status" value="3"/>
</dbReference>
<keyword evidence="2" id="KW-0732">Signal</keyword>
<keyword evidence="1" id="KW-0378">Hydrolase</keyword>
<dbReference type="InterPro" id="IPR008979">
    <property type="entry name" value="Galactose-bd-like_sf"/>
</dbReference>